<dbReference type="AlphaFoldDB" id="A0A0F8KIY3"/>
<comment type="caution">
    <text evidence="1">The sequence shown here is derived from an EMBL/GenBank/DDBJ whole genome shotgun (WGS) entry which is preliminary data.</text>
</comment>
<evidence type="ECO:0000313" key="1">
    <source>
        <dbReference type="EMBL" id="KKG80795.1"/>
    </source>
</evidence>
<name>A0A0F8KIY3_METMZ</name>
<gene>
    <name evidence="1" type="ORF">DU43_02820</name>
</gene>
<sequence>MFSLVKYKSFISVLMKFTLPLLNQSFSPLEQAKRVKRTACSRCAIRGEKDTVLPMRNSGETRIGWEKIRLPDNRSIQAVSGRRKYLLKVFSVKRVSSAGLIFRIFPVIYDFQINLPDILLLQQCYYALYPSARLVFTYTTASFVCLYA</sequence>
<dbReference type="EMBL" id="JJPM01000014">
    <property type="protein sequence ID" value="KKG80795.1"/>
    <property type="molecule type" value="Genomic_DNA"/>
</dbReference>
<proteinExistence type="predicted"/>
<dbReference type="PATRIC" id="fig|2209.69.peg.638"/>
<reference evidence="1" key="1">
    <citation type="journal article" date="2015" name="ISME J.">
        <title>Genomic and phenotypic differentiation among Methanosarcina mazei populations from Columbia River sediment.</title>
        <authorList>
            <person name="Youngblut N.D."/>
            <person name="Wirth J.S."/>
            <person name="Henriksen J.R."/>
            <person name="Smith M."/>
            <person name="Simon H."/>
            <person name="Metcalf W.W."/>
            <person name="Whitaker R.J."/>
        </authorList>
    </citation>
    <scope>NUCLEOTIDE SEQUENCE [LARGE SCALE GENOMIC DNA]</scope>
    <source>
        <strain evidence="1">3.H.A.1A.1</strain>
    </source>
</reference>
<accession>A0A0F8KIY3</accession>
<organism evidence="1">
    <name type="scientific">Methanosarcina mazei</name>
    <name type="common">Methanosarcina frisia</name>
    <dbReference type="NCBI Taxonomy" id="2209"/>
    <lineage>
        <taxon>Archaea</taxon>
        <taxon>Methanobacteriati</taxon>
        <taxon>Methanobacteriota</taxon>
        <taxon>Stenosarchaea group</taxon>
        <taxon>Methanomicrobia</taxon>
        <taxon>Methanosarcinales</taxon>
        <taxon>Methanosarcinaceae</taxon>
        <taxon>Methanosarcina</taxon>
    </lineage>
</organism>
<protein>
    <submittedName>
        <fullName evidence="1">Uncharacterized protein</fullName>
    </submittedName>
</protein>